<evidence type="ECO:0000256" key="2">
    <source>
        <dbReference type="ARBA" id="ARBA00022643"/>
    </source>
</evidence>
<gene>
    <name evidence="4" type="ORF">SAMN04489760_105173</name>
</gene>
<dbReference type="PANTHER" id="PTHR43278">
    <property type="entry name" value="NAD(P)H-DEPENDENT FMN-CONTAINING OXIDOREDUCTASE YWQN-RELATED"/>
    <property type="match status" value="1"/>
</dbReference>
<dbReference type="GO" id="GO:0016491">
    <property type="term" value="F:oxidoreductase activity"/>
    <property type="evidence" value="ECO:0007669"/>
    <property type="project" value="InterPro"/>
</dbReference>
<dbReference type="AlphaFoldDB" id="A0A1H7W663"/>
<evidence type="ECO:0000313" key="4">
    <source>
        <dbReference type="EMBL" id="SEM16478.1"/>
    </source>
</evidence>
<reference evidence="4 5" key="1">
    <citation type="submission" date="2016-10" db="EMBL/GenBank/DDBJ databases">
        <authorList>
            <person name="de Groot N.N."/>
        </authorList>
    </citation>
    <scope>NUCLEOTIDE SEQUENCE [LARGE SCALE GENOMIC DNA]</scope>
    <source>
        <strain evidence="4 5">DSM 8423</strain>
    </source>
</reference>
<keyword evidence="1" id="KW-0285">Flavoprotein</keyword>
<dbReference type="Proteomes" id="UP000198744">
    <property type="component" value="Unassembled WGS sequence"/>
</dbReference>
<dbReference type="Gene3D" id="3.40.50.360">
    <property type="match status" value="1"/>
</dbReference>
<dbReference type="Pfam" id="PF03358">
    <property type="entry name" value="FMN_red"/>
    <property type="match status" value="1"/>
</dbReference>
<keyword evidence="2" id="KW-0288">FMN</keyword>
<proteinExistence type="predicted"/>
<dbReference type="SUPFAM" id="SSF52218">
    <property type="entry name" value="Flavoproteins"/>
    <property type="match status" value="1"/>
</dbReference>
<dbReference type="InterPro" id="IPR029039">
    <property type="entry name" value="Flavoprotein-like_sf"/>
</dbReference>
<dbReference type="InterPro" id="IPR005025">
    <property type="entry name" value="FMN_Rdtase-like_dom"/>
</dbReference>
<dbReference type="EMBL" id="FOBS01000005">
    <property type="protein sequence ID" value="SEM16478.1"/>
    <property type="molecule type" value="Genomic_DNA"/>
</dbReference>
<name>A0A1H7W663_9BACT</name>
<evidence type="ECO:0000313" key="5">
    <source>
        <dbReference type="Proteomes" id="UP000198744"/>
    </source>
</evidence>
<dbReference type="PANTHER" id="PTHR43278:SF4">
    <property type="entry name" value="NAD(P)H-DEPENDENT FMN-CONTAINING OXIDOREDUCTASE YWQN-RELATED"/>
    <property type="match status" value="1"/>
</dbReference>
<dbReference type="InterPro" id="IPR051796">
    <property type="entry name" value="ISF_SsuE-like"/>
</dbReference>
<evidence type="ECO:0000256" key="1">
    <source>
        <dbReference type="ARBA" id="ARBA00022630"/>
    </source>
</evidence>
<evidence type="ECO:0000259" key="3">
    <source>
        <dbReference type="Pfam" id="PF03358"/>
    </source>
</evidence>
<dbReference type="STRING" id="43775.SAMN04489760_105173"/>
<accession>A0A1H7W663</accession>
<sequence>MKVILVNGSPHPHGCTFTALEVVAAALNEDSIETQFFHVGTKPLSGCIACQTCAKTGRCVFSDGVNDFLELAQQADGFIFGSPVHFFSIGLFLAHFVWEIVRSA</sequence>
<protein>
    <submittedName>
        <fullName evidence="4">NADPH-dependent FMN reductase</fullName>
    </submittedName>
</protein>
<organism evidence="4 5">
    <name type="scientific">Syntrophus gentianae</name>
    <dbReference type="NCBI Taxonomy" id="43775"/>
    <lineage>
        <taxon>Bacteria</taxon>
        <taxon>Pseudomonadati</taxon>
        <taxon>Thermodesulfobacteriota</taxon>
        <taxon>Syntrophia</taxon>
        <taxon>Syntrophales</taxon>
        <taxon>Syntrophaceae</taxon>
        <taxon>Syntrophus</taxon>
    </lineage>
</organism>
<feature type="domain" description="NADPH-dependent FMN reductase-like" evidence="3">
    <location>
        <begin position="1"/>
        <end position="89"/>
    </location>
</feature>
<keyword evidence="5" id="KW-1185">Reference proteome</keyword>